<dbReference type="InterPro" id="IPR014729">
    <property type="entry name" value="Rossmann-like_a/b/a_fold"/>
</dbReference>
<dbReference type="CDD" id="cd07962">
    <property type="entry name" value="Anticodon_Ia_Val"/>
    <property type="match status" value="1"/>
</dbReference>
<dbReference type="SUPFAM" id="SSF47323">
    <property type="entry name" value="Anticodon-binding domain of a subclass of class I aminoacyl-tRNA synthetases"/>
    <property type="match status" value="1"/>
</dbReference>
<gene>
    <name evidence="8 11" type="primary">valS</name>
    <name evidence="11" type="ORF">ACFPZ3_34550</name>
</gene>
<keyword evidence="12" id="KW-1185">Reference proteome</keyword>
<keyword evidence="6 8" id="KW-0030">Aminoacyl-tRNA synthetase</keyword>
<dbReference type="Pfam" id="PF08264">
    <property type="entry name" value="Anticodon_1"/>
    <property type="match status" value="1"/>
</dbReference>
<feature type="domain" description="Methionyl/Valyl/Leucyl/Isoleucyl-tRNA synthetase anticodon-binding" evidence="10">
    <location>
        <begin position="644"/>
        <end position="782"/>
    </location>
</feature>
<comment type="catalytic activity">
    <reaction evidence="7 8">
        <text>tRNA(Val) + L-valine + ATP = L-valyl-tRNA(Val) + AMP + diphosphate</text>
        <dbReference type="Rhea" id="RHEA:10704"/>
        <dbReference type="Rhea" id="RHEA-COMP:9672"/>
        <dbReference type="Rhea" id="RHEA-COMP:9708"/>
        <dbReference type="ChEBI" id="CHEBI:30616"/>
        <dbReference type="ChEBI" id="CHEBI:33019"/>
        <dbReference type="ChEBI" id="CHEBI:57762"/>
        <dbReference type="ChEBI" id="CHEBI:78442"/>
        <dbReference type="ChEBI" id="CHEBI:78537"/>
        <dbReference type="ChEBI" id="CHEBI:456215"/>
        <dbReference type="EC" id="6.1.1.9"/>
    </reaction>
</comment>
<evidence type="ECO:0000256" key="1">
    <source>
        <dbReference type="ARBA" id="ARBA00022490"/>
    </source>
</evidence>
<feature type="domain" description="Aminoacyl-tRNA synthetase class Ia" evidence="9">
    <location>
        <begin position="14"/>
        <end position="607"/>
    </location>
</feature>
<dbReference type="Pfam" id="PF00133">
    <property type="entry name" value="tRNA-synt_1"/>
    <property type="match status" value="1"/>
</dbReference>
<dbReference type="PANTHER" id="PTHR11946">
    <property type="entry name" value="VALYL-TRNA SYNTHETASES"/>
    <property type="match status" value="1"/>
</dbReference>
<dbReference type="HAMAP" id="MF_02005">
    <property type="entry name" value="Val_tRNA_synth_type2"/>
    <property type="match status" value="1"/>
</dbReference>
<evidence type="ECO:0000256" key="6">
    <source>
        <dbReference type="ARBA" id="ARBA00023146"/>
    </source>
</evidence>
<dbReference type="InterPro" id="IPR009080">
    <property type="entry name" value="tRNAsynth_Ia_anticodon-bd"/>
</dbReference>
<evidence type="ECO:0000256" key="3">
    <source>
        <dbReference type="ARBA" id="ARBA00022741"/>
    </source>
</evidence>
<comment type="similarity">
    <text evidence="8">Belongs to the class-I aminoacyl-tRNA synthetase family. ValS type 2 subfamily.</text>
</comment>
<feature type="binding site" evidence="8">
    <location>
        <position position="572"/>
    </location>
    <ligand>
        <name>ATP</name>
        <dbReference type="ChEBI" id="CHEBI:30616"/>
    </ligand>
</feature>
<reference evidence="12" key="1">
    <citation type="journal article" date="2019" name="Int. J. Syst. Evol. Microbiol.">
        <title>The Global Catalogue of Microorganisms (GCM) 10K type strain sequencing project: providing services to taxonomists for standard genome sequencing and annotation.</title>
        <authorList>
            <consortium name="The Broad Institute Genomics Platform"/>
            <consortium name="The Broad Institute Genome Sequencing Center for Infectious Disease"/>
            <person name="Wu L."/>
            <person name="Ma J."/>
        </authorList>
    </citation>
    <scope>NUCLEOTIDE SEQUENCE [LARGE SCALE GENOMIC DNA]</scope>
    <source>
        <strain evidence="12">CCUG 53903</strain>
    </source>
</reference>
<dbReference type="NCBIfam" id="NF009687">
    <property type="entry name" value="PRK13208.1"/>
    <property type="match status" value="1"/>
</dbReference>
<comment type="subunit">
    <text evidence="8">Monomer.</text>
</comment>
<keyword evidence="1 8" id="KW-0963">Cytoplasm</keyword>
<dbReference type="SUPFAM" id="SSF50677">
    <property type="entry name" value="ValRS/IleRS/LeuRS editing domain"/>
    <property type="match status" value="1"/>
</dbReference>
<dbReference type="InterPro" id="IPR033705">
    <property type="entry name" value="Anticodon_Ia_Val"/>
</dbReference>
<evidence type="ECO:0000313" key="11">
    <source>
        <dbReference type="EMBL" id="MFC5829011.1"/>
    </source>
</evidence>
<feature type="short sequence motif" description="'KMSKS' region" evidence="8">
    <location>
        <begin position="569"/>
        <end position="573"/>
    </location>
</feature>
<organism evidence="11 12">
    <name type="scientific">Nonomuraea insulae</name>
    <dbReference type="NCBI Taxonomy" id="1616787"/>
    <lineage>
        <taxon>Bacteria</taxon>
        <taxon>Bacillati</taxon>
        <taxon>Actinomycetota</taxon>
        <taxon>Actinomycetes</taxon>
        <taxon>Streptosporangiales</taxon>
        <taxon>Streptosporangiaceae</taxon>
        <taxon>Nonomuraea</taxon>
    </lineage>
</organism>
<evidence type="ECO:0000256" key="7">
    <source>
        <dbReference type="ARBA" id="ARBA00047552"/>
    </source>
</evidence>
<evidence type="ECO:0000259" key="10">
    <source>
        <dbReference type="Pfam" id="PF08264"/>
    </source>
</evidence>
<dbReference type="PANTHER" id="PTHR11946:SF93">
    <property type="entry name" value="VALINE--TRNA LIGASE, CHLOROPLASTIC_MITOCHONDRIAL 2"/>
    <property type="match status" value="1"/>
</dbReference>
<dbReference type="InterPro" id="IPR002300">
    <property type="entry name" value="aa-tRNA-synth_Ia"/>
</dbReference>
<dbReference type="SUPFAM" id="SSF52374">
    <property type="entry name" value="Nucleotidylyl transferase"/>
    <property type="match status" value="1"/>
</dbReference>
<dbReference type="InterPro" id="IPR013155">
    <property type="entry name" value="M/V/L/I-tRNA-synth_anticd-bd"/>
</dbReference>
<accession>A0ABW1CW00</accession>
<dbReference type="InterPro" id="IPR001412">
    <property type="entry name" value="aa-tRNA-synth_I_CS"/>
</dbReference>
<dbReference type="NCBIfam" id="NF000540">
    <property type="entry name" value="alt_ValS"/>
    <property type="match status" value="1"/>
</dbReference>
<protein>
    <recommendedName>
        <fullName evidence="8">Valine--tRNA ligase</fullName>
        <ecNumber evidence="8">6.1.1.9</ecNumber>
    </recommendedName>
    <alternativeName>
        <fullName evidence="8">Valyl-tRNA synthetase</fullName>
        <shortName evidence="8">ValRS</shortName>
    </alternativeName>
</protein>
<dbReference type="EMBL" id="JBHSPA010000045">
    <property type="protein sequence ID" value="MFC5829011.1"/>
    <property type="molecule type" value="Genomic_DNA"/>
</dbReference>
<sequence>MPQKPTLDGLEQVWVARWEDEGTYRFDRTKPREQVYSIDTPPPTVSGSLHVGHVFSFTHTDIMARYQRMIGKSVFYPIGWDDNGLPTERRVQNVYGVRCDPSLPYDPGFVPPDKPGKREISVSRRNFVELCHRLTAVDEQAFEEVWRRVGLSVDWSLLYTTISDESRAVSQRAFLRNLLRGEAYLAEAPTLWDVSFRTAVAQAELEDREWPGAFHKISFYGEKGPVWIETTRPELIPACVALVAHPDDERYQELFGTSVLTPLFGVEVPVLAHRLAEPDKGTGIAMICTFGDITDVTWWRELQLPTRPVIGWDGRLLAEPPQGVDAEPYKELAGKTVHSARERIVELLRESGDLEGEPRPVRRTVKFYERGDKPLEIVTTRQWYIRNGGRDEELRRLLLARGRELAWHPPHMRVRYENWVEGLTGDWLISRQRFFGVPFPVWYPIDESGQPVHDAPILPTEDMLPVEPSSDVPPGYTEEQRGVPGGFMADPDVMDTWATSSLTPQIAGRWESDDDLFRRVYPADLRPQAHEIIRTWLFSSVVRAHYEFGGTPWSDVAISGWILDPDRKKMSKSKGNVVTPLDLLEQHGSDAVRYWAANGRYGVDTTFDPGQLKIGRRLAIKILNASKFVLGLASDDSEVSEPVDQSMLAALSDVVREAGDALAAYDHTRAIEAVERFFWAFCDDYLELVKARAYESGAASASAHAALRQALDTLLRLFAPFLPFVTEEVWSWWRDGSVHRASWPAADQRAGDPAVLVVASEVLGQVRKAKSEAKLSMRAEVSRLIVWAPEAELVRQAQDDLCAAGNVEEFVLEYGDELKVEVHLG</sequence>
<comment type="caution">
    <text evidence="11">The sequence shown here is derived from an EMBL/GenBank/DDBJ whole genome shotgun (WGS) entry which is preliminary data.</text>
</comment>
<dbReference type="InterPro" id="IPR048044">
    <property type="entry name" value="Valyl-tRNA_ligase_actino"/>
</dbReference>
<keyword evidence="5 8" id="KW-0648">Protein biosynthesis</keyword>
<dbReference type="PRINTS" id="PR00986">
    <property type="entry name" value="TRNASYNTHVAL"/>
</dbReference>
<dbReference type="EC" id="6.1.1.9" evidence="8"/>
<dbReference type="Proteomes" id="UP001596058">
    <property type="component" value="Unassembled WGS sequence"/>
</dbReference>
<evidence type="ECO:0000313" key="12">
    <source>
        <dbReference type="Proteomes" id="UP001596058"/>
    </source>
</evidence>
<dbReference type="Gene3D" id="3.40.50.620">
    <property type="entry name" value="HUPs"/>
    <property type="match status" value="2"/>
</dbReference>
<name>A0ABW1CW00_9ACTN</name>
<keyword evidence="2 8" id="KW-0436">Ligase</keyword>
<comment type="domain">
    <text evidence="8">ValRS has two distinct active sites: one for aminoacylation and one for editing. The misactivated threonine is translocated from the active site to the editing site.</text>
</comment>
<comment type="function">
    <text evidence="8">Catalyzes the attachment of valine to tRNA(Val). As ValRS can inadvertently accommodate and process structurally similar amino acids such as threonine, to avoid such errors, it has a 'posttransfer' editing activity that hydrolyzes mischarged Thr-tRNA(Val) in a tRNA-dependent manner.</text>
</comment>
<proteinExistence type="inferred from homology"/>
<dbReference type="PROSITE" id="PS00178">
    <property type="entry name" value="AA_TRNA_LIGASE_I"/>
    <property type="match status" value="1"/>
</dbReference>
<dbReference type="InterPro" id="IPR002303">
    <property type="entry name" value="Valyl-tRNA_ligase"/>
</dbReference>
<evidence type="ECO:0000256" key="5">
    <source>
        <dbReference type="ARBA" id="ARBA00022917"/>
    </source>
</evidence>
<dbReference type="Gene3D" id="1.10.730.10">
    <property type="entry name" value="Isoleucyl-tRNA Synthetase, Domain 1"/>
    <property type="match status" value="1"/>
</dbReference>
<dbReference type="GO" id="GO:0004832">
    <property type="term" value="F:valine-tRNA ligase activity"/>
    <property type="evidence" value="ECO:0007669"/>
    <property type="project" value="UniProtKB-EC"/>
</dbReference>
<dbReference type="RefSeq" id="WP_379518508.1">
    <property type="nucleotide sequence ID" value="NZ_JBHSPA010000045.1"/>
</dbReference>
<feature type="short sequence motif" description="'HIGH' region" evidence="8">
    <location>
        <begin position="43"/>
        <end position="53"/>
    </location>
</feature>
<evidence type="ECO:0000256" key="2">
    <source>
        <dbReference type="ARBA" id="ARBA00022598"/>
    </source>
</evidence>
<dbReference type="InterPro" id="IPR009008">
    <property type="entry name" value="Val/Leu/Ile-tRNA-synth_edit"/>
</dbReference>
<evidence type="ECO:0000256" key="8">
    <source>
        <dbReference type="HAMAP-Rule" id="MF_02005"/>
    </source>
</evidence>
<evidence type="ECO:0000259" key="9">
    <source>
        <dbReference type="Pfam" id="PF00133"/>
    </source>
</evidence>
<dbReference type="InterPro" id="IPR022874">
    <property type="entry name" value="Valine-tRNA_ligase_type_2"/>
</dbReference>
<keyword evidence="4 8" id="KW-0067">ATP-binding</keyword>
<keyword evidence="3 8" id="KW-0547">Nucleotide-binding</keyword>
<comment type="subcellular location">
    <subcellularLocation>
        <location evidence="8">Cytoplasm</location>
    </subcellularLocation>
</comment>
<evidence type="ECO:0000256" key="4">
    <source>
        <dbReference type="ARBA" id="ARBA00022840"/>
    </source>
</evidence>